<proteinExistence type="predicted"/>
<feature type="region of interest" description="Disordered" evidence="1">
    <location>
        <begin position="155"/>
        <end position="174"/>
    </location>
</feature>
<evidence type="ECO:0000313" key="2">
    <source>
        <dbReference type="EMBL" id="EGV60814.1"/>
    </source>
</evidence>
<dbReference type="Proteomes" id="UP000000707">
    <property type="component" value="Unassembled WGS sequence"/>
</dbReference>
<protein>
    <submittedName>
        <fullName evidence="2">Uncharacterized protein</fullName>
    </submittedName>
</protein>
<evidence type="ECO:0000313" key="3">
    <source>
        <dbReference type="Proteomes" id="UP000000707"/>
    </source>
</evidence>
<sequence length="250" mass="27315">MASHKRTTSNNSNFSLKSSRSSGSSKSGSSSKSAPQVSHSRTSSSNSSSNGSTNYTYSLPVTKGLGSKSKNSIKPPTRPPPGSRSSSSSRQLPTLKTQSSIIFHPRPVVTPTQTHHHSELSSSYHSSHGQSPYTSTPPTPPTPPLRHSKSLGHLLHAKPPKLSPSKSTMRLPNKYKEDLLKNECTCKGCKNEKSSKTKSHHSISSAHQHQHQRQRQHGANSDTNSVDSVDNFANNILDFVYNKREVKWNI</sequence>
<accession>G3BCE0</accession>
<feature type="compositionally biased region" description="Pro residues" evidence="1">
    <location>
        <begin position="135"/>
        <end position="144"/>
    </location>
</feature>
<reference evidence="2 3" key="1">
    <citation type="journal article" date="2011" name="Proc. Natl. Acad. Sci. U.S.A.">
        <title>Comparative genomics of xylose-fermenting fungi for enhanced biofuel production.</title>
        <authorList>
            <person name="Wohlbach D.J."/>
            <person name="Kuo A."/>
            <person name="Sato T.K."/>
            <person name="Potts K.M."/>
            <person name="Salamov A.A."/>
            <person name="LaButti K.M."/>
            <person name="Sun H."/>
            <person name="Clum A."/>
            <person name="Pangilinan J.L."/>
            <person name="Lindquist E.A."/>
            <person name="Lucas S."/>
            <person name="Lapidus A."/>
            <person name="Jin M."/>
            <person name="Gunawan C."/>
            <person name="Balan V."/>
            <person name="Dale B.E."/>
            <person name="Jeffries T.W."/>
            <person name="Zinkel R."/>
            <person name="Barry K.W."/>
            <person name="Grigoriev I.V."/>
            <person name="Gasch A.P."/>
        </authorList>
    </citation>
    <scope>NUCLEOTIDE SEQUENCE [LARGE SCALE GENOMIC DNA]</scope>
    <source>
        <strain evidence="3">ATCC 10573 / BCRC 21748 / CBS 615 / JCM 9827 / NBRC 10315 / NRRL Y-1498 / VKM Y-70</strain>
    </source>
</reference>
<organism evidence="3">
    <name type="scientific">Candida tenuis (strain ATCC 10573 / BCRC 21748 / CBS 615 / JCM 9827 / NBRC 10315 / NRRL Y-1498 / VKM Y-70)</name>
    <name type="common">Yeast</name>
    <name type="synonym">Yamadazyma tenuis</name>
    <dbReference type="NCBI Taxonomy" id="590646"/>
    <lineage>
        <taxon>Eukaryota</taxon>
        <taxon>Fungi</taxon>
        <taxon>Dikarya</taxon>
        <taxon>Ascomycota</taxon>
        <taxon>Saccharomycotina</taxon>
        <taxon>Pichiomycetes</taxon>
        <taxon>Debaryomycetaceae</taxon>
        <taxon>Yamadazyma</taxon>
    </lineage>
</organism>
<name>G3BCE0_CANTC</name>
<dbReference type="OrthoDB" id="10651867at2759"/>
<dbReference type="EMBL" id="GL996528">
    <property type="protein sequence ID" value="EGV60814.1"/>
    <property type="molecule type" value="Genomic_DNA"/>
</dbReference>
<keyword evidence="3" id="KW-1185">Reference proteome</keyword>
<feature type="compositionally biased region" description="Low complexity" evidence="1">
    <location>
        <begin position="9"/>
        <end position="58"/>
    </location>
</feature>
<feature type="compositionally biased region" description="Low complexity" evidence="1">
    <location>
        <begin position="120"/>
        <end position="134"/>
    </location>
</feature>
<feature type="region of interest" description="Disordered" evidence="1">
    <location>
        <begin position="190"/>
        <end position="226"/>
    </location>
</feature>
<feature type="region of interest" description="Disordered" evidence="1">
    <location>
        <begin position="1"/>
        <end position="150"/>
    </location>
</feature>
<dbReference type="AlphaFoldDB" id="G3BCE0"/>
<dbReference type="HOGENOM" id="CLU_1111245_0_0_1"/>
<feature type="compositionally biased region" description="Polar residues" evidence="1">
    <location>
        <begin position="91"/>
        <end position="101"/>
    </location>
</feature>
<gene>
    <name evidence="2" type="ORF">CANTEDRAFT_96252</name>
</gene>
<evidence type="ECO:0000256" key="1">
    <source>
        <dbReference type="SAM" id="MobiDB-lite"/>
    </source>
</evidence>